<evidence type="ECO:0000313" key="3">
    <source>
        <dbReference type="Proteomes" id="UP000008827"/>
    </source>
</evidence>
<reference evidence="1" key="3">
    <citation type="submission" date="2018-07" db="EMBL/GenBank/DDBJ databases">
        <title>WGS assembly of Glycine max.</title>
        <authorList>
            <person name="Schmutz J."/>
            <person name="Cannon S."/>
            <person name="Schlueter J."/>
            <person name="Ma J."/>
            <person name="Mitros T."/>
            <person name="Nelson W."/>
            <person name="Hyten D."/>
            <person name="Song Q."/>
            <person name="Thelen J."/>
            <person name="Cheng J."/>
            <person name="Xu D."/>
            <person name="Hellsten U."/>
            <person name="May G."/>
            <person name="Yu Y."/>
            <person name="Sakurai T."/>
            <person name="Umezawa T."/>
            <person name="Bhattacharyya M."/>
            <person name="Sandhu D."/>
            <person name="Valliyodan B."/>
            <person name="Lindquist E."/>
            <person name="Peto M."/>
            <person name="Grant D."/>
            <person name="Shu S."/>
            <person name="Goodstein D."/>
            <person name="Barry K."/>
            <person name="Futrell-Griggs M."/>
            <person name="Abernathy B."/>
            <person name="Du J."/>
            <person name="Tian Z."/>
            <person name="Zhu L."/>
            <person name="Gill N."/>
            <person name="Joshi T."/>
            <person name="Libault M."/>
            <person name="Sethuraman A."/>
            <person name="Zhang X."/>
            <person name="Shinozaki K."/>
            <person name="Nguyen H."/>
            <person name="Wing R."/>
            <person name="Cregan P."/>
            <person name="Specht J."/>
            <person name="Grimwood J."/>
            <person name="Rokhsar D."/>
            <person name="Stacey G."/>
            <person name="Shoemaker R."/>
            <person name="Jackson S."/>
        </authorList>
    </citation>
    <scope>NUCLEOTIDE SEQUENCE</scope>
    <source>
        <tissue evidence="1">Callus</tissue>
    </source>
</reference>
<name>A0A0R0HRB7_SOYBN</name>
<protein>
    <submittedName>
        <fullName evidence="1 2">Uncharacterized protein</fullName>
    </submittedName>
</protein>
<gene>
    <name evidence="1" type="ORF">GLYMA_10G095700</name>
</gene>
<reference evidence="1 2" key="1">
    <citation type="journal article" date="2010" name="Nature">
        <title>Genome sequence of the palaeopolyploid soybean.</title>
        <authorList>
            <person name="Schmutz J."/>
            <person name="Cannon S.B."/>
            <person name="Schlueter J."/>
            <person name="Ma J."/>
            <person name="Mitros T."/>
            <person name="Nelson W."/>
            <person name="Hyten D.L."/>
            <person name="Song Q."/>
            <person name="Thelen J.J."/>
            <person name="Cheng J."/>
            <person name="Xu D."/>
            <person name="Hellsten U."/>
            <person name="May G.D."/>
            <person name="Yu Y."/>
            <person name="Sakurai T."/>
            <person name="Umezawa T."/>
            <person name="Bhattacharyya M.K."/>
            <person name="Sandhu D."/>
            <person name="Valliyodan B."/>
            <person name="Lindquist E."/>
            <person name="Peto M."/>
            <person name="Grant D."/>
            <person name="Shu S."/>
            <person name="Goodstein D."/>
            <person name="Barry K."/>
            <person name="Futrell-Griggs M."/>
            <person name="Abernathy B."/>
            <person name="Du J."/>
            <person name="Tian Z."/>
            <person name="Zhu L."/>
            <person name="Gill N."/>
            <person name="Joshi T."/>
            <person name="Libault M."/>
            <person name="Sethuraman A."/>
            <person name="Zhang X.-C."/>
            <person name="Shinozaki K."/>
            <person name="Nguyen H.T."/>
            <person name="Wing R.A."/>
            <person name="Cregan P."/>
            <person name="Specht J."/>
            <person name="Grimwood J."/>
            <person name="Rokhsar D."/>
            <person name="Stacey G."/>
            <person name="Shoemaker R.C."/>
            <person name="Jackson S.A."/>
        </authorList>
    </citation>
    <scope>NUCLEOTIDE SEQUENCE</scope>
    <source>
        <strain evidence="2">cv. Williams 82</strain>
        <tissue evidence="1">Callus</tissue>
    </source>
</reference>
<proteinExistence type="predicted"/>
<keyword evidence="3" id="KW-1185">Reference proteome</keyword>
<dbReference type="Gramene" id="KRH33052">
    <property type="protein sequence ID" value="KRH33052"/>
    <property type="gene ID" value="GLYMA_10G095700"/>
</dbReference>
<dbReference type="InParanoid" id="A0A0R0HRB7"/>
<dbReference type="EMBL" id="CM000843">
    <property type="protein sequence ID" value="KRH33052.1"/>
    <property type="molecule type" value="Genomic_DNA"/>
</dbReference>
<evidence type="ECO:0000313" key="1">
    <source>
        <dbReference type="EMBL" id="KRH33052.1"/>
    </source>
</evidence>
<accession>A0A0R0HRB7</accession>
<sequence>MAAMAGEDVVTLGGAEDIVEGTVQRIFKGLPQRSAFPDRNSVFWLSKASDPGIGPVRLLNERSTVVFTGICFTNASGIVPEILL</sequence>
<dbReference type="Proteomes" id="UP000008827">
    <property type="component" value="Chromosome 10"/>
</dbReference>
<dbReference type="AlphaFoldDB" id="A0A0R0HRB7"/>
<reference evidence="2" key="2">
    <citation type="submission" date="2018-02" db="UniProtKB">
        <authorList>
            <consortium name="EnsemblPlants"/>
        </authorList>
    </citation>
    <scope>IDENTIFICATION</scope>
    <source>
        <strain evidence="2">Williams 82</strain>
    </source>
</reference>
<evidence type="ECO:0000313" key="2">
    <source>
        <dbReference type="EnsemblPlants" id="KRH33052"/>
    </source>
</evidence>
<dbReference type="EnsemblPlants" id="KRH33052">
    <property type="protein sequence ID" value="KRH33052"/>
    <property type="gene ID" value="GLYMA_10G095700"/>
</dbReference>
<organism evidence="1">
    <name type="scientific">Glycine max</name>
    <name type="common">Soybean</name>
    <name type="synonym">Glycine hispida</name>
    <dbReference type="NCBI Taxonomy" id="3847"/>
    <lineage>
        <taxon>Eukaryota</taxon>
        <taxon>Viridiplantae</taxon>
        <taxon>Streptophyta</taxon>
        <taxon>Embryophyta</taxon>
        <taxon>Tracheophyta</taxon>
        <taxon>Spermatophyta</taxon>
        <taxon>Magnoliopsida</taxon>
        <taxon>eudicotyledons</taxon>
        <taxon>Gunneridae</taxon>
        <taxon>Pentapetalae</taxon>
        <taxon>rosids</taxon>
        <taxon>fabids</taxon>
        <taxon>Fabales</taxon>
        <taxon>Fabaceae</taxon>
        <taxon>Papilionoideae</taxon>
        <taxon>50 kb inversion clade</taxon>
        <taxon>NPAAA clade</taxon>
        <taxon>indigoferoid/millettioid clade</taxon>
        <taxon>Phaseoleae</taxon>
        <taxon>Glycine</taxon>
        <taxon>Glycine subgen. Soja</taxon>
    </lineage>
</organism>